<comment type="cofactor">
    <cofactor evidence="1">
        <name>L-ascorbate</name>
        <dbReference type="ChEBI" id="CHEBI:38290"/>
    </cofactor>
</comment>
<dbReference type="GO" id="GO:0005506">
    <property type="term" value="F:iron ion binding"/>
    <property type="evidence" value="ECO:0007669"/>
    <property type="project" value="InterPro"/>
</dbReference>
<evidence type="ECO:0000313" key="8">
    <source>
        <dbReference type="Proteomes" id="UP000242254"/>
    </source>
</evidence>
<keyword evidence="2" id="KW-0479">Metal-binding</keyword>
<organism evidence="7 8">
    <name type="scientific">Rhizopus microsporus ATCC 52813</name>
    <dbReference type="NCBI Taxonomy" id="1340429"/>
    <lineage>
        <taxon>Eukaryota</taxon>
        <taxon>Fungi</taxon>
        <taxon>Fungi incertae sedis</taxon>
        <taxon>Mucoromycota</taxon>
        <taxon>Mucoromycotina</taxon>
        <taxon>Mucoromycetes</taxon>
        <taxon>Mucorales</taxon>
        <taxon>Mucorineae</taxon>
        <taxon>Rhizopodaceae</taxon>
        <taxon>Rhizopus</taxon>
    </lineage>
</organism>
<dbReference type="InterPro" id="IPR045054">
    <property type="entry name" value="P4HA-like"/>
</dbReference>
<dbReference type="GeneID" id="35444679"/>
<evidence type="ECO:0000256" key="5">
    <source>
        <dbReference type="ARBA" id="ARBA00023004"/>
    </source>
</evidence>
<dbReference type="PANTHER" id="PTHR10869:SF236">
    <property type="entry name" value="PROLYL 4-HYDROXYLASE ALPHA SUBUNIT DOMAIN-CONTAINING PROTEIN"/>
    <property type="match status" value="1"/>
</dbReference>
<proteinExistence type="predicted"/>
<dbReference type="RefSeq" id="XP_023469303.1">
    <property type="nucleotide sequence ID" value="XM_023613690.1"/>
</dbReference>
<dbReference type="InterPro" id="IPR044862">
    <property type="entry name" value="Pro_4_hyd_alph_FE2OG_OXY"/>
</dbReference>
<evidence type="ECO:0000259" key="6">
    <source>
        <dbReference type="PROSITE" id="PS51471"/>
    </source>
</evidence>
<dbReference type="GO" id="GO:0004656">
    <property type="term" value="F:procollagen-proline 4-dioxygenase activity"/>
    <property type="evidence" value="ECO:0007669"/>
    <property type="project" value="TreeGrafter"/>
</dbReference>
<dbReference type="GO" id="GO:0005783">
    <property type="term" value="C:endoplasmic reticulum"/>
    <property type="evidence" value="ECO:0007669"/>
    <property type="project" value="TreeGrafter"/>
</dbReference>
<dbReference type="AlphaFoldDB" id="A0A2G4T3K6"/>
<accession>A0A2G4T3K6</accession>
<dbReference type="Pfam" id="PF13640">
    <property type="entry name" value="2OG-FeII_Oxy_3"/>
    <property type="match status" value="1"/>
</dbReference>
<keyword evidence="8" id="KW-1185">Reference proteome</keyword>
<evidence type="ECO:0000256" key="2">
    <source>
        <dbReference type="ARBA" id="ARBA00022723"/>
    </source>
</evidence>
<dbReference type="InterPro" id="IPR006620">
    <property type="entry name" value="Pro_4_hyd_alph"/>
</dbReference>
<dbReference type="InterPro" id="IPR005123">
    <property type="entry name" value="Oxoglu/Fe-dep_dioxygenase_dom"/>
</dbReference>
<evidence type="ECO:0000313" key="7">
    <source>
        <dbReference type="EMBL" id="PHZ15595.1"/>
    </source>
</evidence>
<dbReference type="GO" id="GO:0031418">
    <property type="term" value="F:L-ascorbic acid binding"/>
    <property type="evidence" value="ECO:0007669"/>
    <property type="project" value="InterPro"/>
</dbReference>
<keyword evidence="3" id="KW-0223">Dioxygenase</keyword>
<dbReference type="SMART" id="SM00702">
    <property type="entry name" value="P4Hc"/>
    <property type="match status" value="1"/>
</dbReference>
<evidence type="ECO:0000256" key="4">
    <source>
        <dbReference type="ARBA" id="ARBA00023002"/>
    </source>
</evidence>
<dbReference type="PROSITE" id="PS51471">
    <property type="entry name" value="FE2OG_OXY"/>
    <property type="match status" value="1"/>
</dbReference>
<dbReference type="Proteomes" id="UP000242254">
    <property type="component" value="Unassembled WGS sequence"/>
</dbReference>
<reference evidence="7 8" key="1">
    <citation type="journal article" date="2016" name="Proc. Natl. Acad. Sci. U.S.A.">
        <title>Lipid metabolic changes in an early divergent fungus govern the establishment of a mutualistic symbiosis with endobacteria.</title>
        <authorList>
            <person name="Lastovetsky O.A."/>
            <person name="Gaspar M.L."/>
            <person name="Mondo S.J."/>
            <person name="LaButti K.M."/>
            <person name="Sandor L."/>
            <person name="Grigoriev I.V."/>
            <person name="Henry S.A."/>
            <person name="Pawlowska T.E."/>
        </authorList>
    </citation>
    <scope>NUCLEOTIDE SEQUENCE [LARGE SCALE GENOMIC DNA]</scope>
    <source>
        <strain evidence="7 8">ATCC 52813</strain>
    </source>
</reference>
<sequence>MFLRKLQVQTSAKQLDIHVRTAQRWSDNMFIKRKKTGRSSILHEEHKQVILEYIDENPSAALEQSKKEENNIRSSPFPRLSTKNYLELEELEPEQIYVIPNFLNAKECESVITYFTKHLPPKENTSTRPKKGEAFRNNDRQAMEDAQVATELWKLLEPIVQEPLRVNKRPIGLNSNIRIYRYRKGHSFGPHYDDSVQDKHTGLWTEWTLLVYLNQDMLGGETVFFPDRKTDPPIVVKPQRGMALLHRHGTHCLLHEAKQVLQGEKWVLRSDVVVG</sequence>
<gene>
    <name evidence="7" type="ORF">RHIMIDRAFT_289963</name>
</gene>
<dbReference type="EMBL" id="KZ303844">
    <property type="protein sequence ID" value="PHZ15595.1"/>
    <property type="molecule type" value="Genomic_DNA"/>
</dbReference>
<evidence type="ECO:0000256" key="1">
    <source>
        <dbReference type="ARBA" id="ARBA00001961"/>
    </source>
</evidence>
<name>A0A2G4T3K6_RHIZD</name>
<dbReference type="PANTHER" id="PTHR10869">
    <property type="entry name" value="PROLYL 4-HYDROXYLASE ALPHA SUBUNIT"/>
    <property type="match status" value="1"/>
</dbReference>
<feature type="domain" description="Fe2OG dioxygenase" evidence="6">
    <location>
        <begin position="172"/>
        <end position="274"/>
    </location>
</feature>
<keyword evidence="4" id="KW-0560">Oxidoreductase</keyword>
<evidence type="ECO:0000256" key="3">
    <source>
        <dbReference type="ARBA" id="ARBA00022964"/>
    </source>
</evidence>
<keyword evidence="5" id="KW-0408">Iron</keyword>
<protein>
    <recommendedName>
        <fullName evidence="6">Fe2OG dioxygenase domain-containing protein</fullName>
    </recommendedName>
</protein>
<dbReference type="Gene3D" id="2.60.120.620">
    <property type="entry name" value="q2cbj1_9rhob like domain"/>
    <property type="match status" value="1"/>
</dbReference>